<feature type="domain" description="Fibronectin type III-like" evidence="8">
    <location>
        <begin position="383"/>
        <end position="421"/>
    </location>
</feature>
<dbReference type="PANTHER" id="PTHR32322:SF18">
    <property type="entry name" value="S-ADENOSYLMETHIONINE_S-ADENOSYLHOMOCYSTEINE TRANSPORTER"/>
    <property type="match status" value="1"/>
</dbReference>
<evidence type="ECO:0000256" key="1">
    <source>
        <dbReference type="ARBA" id="ARBA00004651"/>
    </source>
</evidence>
<reference evidence="9" key="1">
    <citation type="journal article" date="2015" name="Nature">
        <title>Complex archaea that bridge the gap between prokaryotes and eukaryotes.</title>
        <authorList>
            <person name="Spang A."/>
            <person name="Saw J.H."/>
            <person name="Jorgensen S.L."/>
            <person name="Zaremba-Niedzwiedzka K."/>
            <person name="Martijn J."/>
            <person name="Lind A.E."/>
            <person name="van Eijk R."/>
            <person name="Schleper C."/>
            <person name="Guy L."/>
            <person name="Ettema T.J."/>
        </authorList>
    </citation>
    <scope>NUCLEOTIDE SEQUENCE</scope>
</reference>
<feature type="transmembrane region" description="Helical" evidence="6">
    <location>
        <begin position="45"/>
        <end position="67"/>
    </location>
</feature>
<dbReference type="EMBL" id="LAZR01001034">
    <property type="protein sequence ID" value="KKN52102.1"/>
    <property type="molecule type" value="Genomic_DNA"/>
</dbReference>
<dbReference type="InterPro" id="IPR037185">
    <property type="entry name" value="EmrE-like"/>
</dbReference>
<keyword evidence="3 6" id="KW-0812">Transmembrane</keyword>
<evidence type="ECO:0000256" key="6">
    <source>
        <dbReference type="SAM" id="Phobius"/>
    </source>
</evidence>
<keyword evidence="2" id="KW-1003">Cell membrane</keyword>
<dbReference type="Pfam" id="PF00892">
    <property type="entry name" value="EamA"/>
    <property type="match status" value="2"/>
</dbReference>
<feature type="transmembrane region" description="Helical" evidence="6">
    <location>
        <begin position="276"/>
        <end position="295"/>
    </location>
</feature>
<evidence type="ECO:0000256" key="5">
    <source>
        <dbReference type="ARBA" id="ARBA00023136"/>
    </source>
</evidence>
<proteinExistence type="predicted"/>
<dbReference type="Gene3D" id="2.60.40.10">
    <property type="entry name" value="Immunoglobulins"/>
    <property type="match status" value="1"/>
</dbReference>
<feature type="transmembrane region" description="Helical" evidence="6">
    <location>
        <begin position="245"/>
        <end position="264"/>
    </location>
</feature>
<protein>
    <recommendedName>
        <fullName evidence="10">EamA domain-containing protein</fullName>
    </recommendedName>
</protein>
<feature type="domain" description="EamA" evidence="7">
    <location>
        <begin position="14"/>
        <end position="156"/>
    </location>
</feature>
<feature type="domain" description="EamA" evidence="7">
    <location>
        <begin position="169"/>
        <end position="319"/>
    </location>
</feature>
<sequence>MNLTSREKKKQEFIAYILLILTMVIWGGTWPLGRWLVSEEVGGETIPPLMIVTVRYFFAVIGFFLILKYKEGTLNWKFAKSQWKFLTIMGLLSVTFYQVGYLFGEFFTAASDASIMVATMAVWVVILSSVFLKTEFFTWKKGVGSLLAFTAVFIVMGFSPNADVSNRILGNFLIIAAALAYAVYTVISRYFLNKTQSNPKYSQPSSLWILTWVSFFGFLITTPIALLISPEFINPLEYFTIPPRVWWGISYLAFISTIGAYTFYLEGVKRLSASRAAIFQTLVPLFGVIFSALFLQEIFGIIVYPSALLLVIGGIILVNYKGKKLRNEKARTQNLKIHPKSKRFNFHQFTYENLQLSKKIITKDEILVVFVDIFNSGVYKGAEVVQLYIQDIESSVKRPHKELKGFKKKFLKPMERATVKFV</sequence>
<evidence type="ECO:0000313" key="9">
    <source>
        <dbReference type="EMBL" id="KKN52102.1"/>
    </source>
</evidence>
<feature type="transmembrane region" description="Helical" evidence="6">
    <location>
        <begin position="88"/>
        <end position="107"/>
    </location>
</feature>
<feature type="transmembrane region" description="Helical" evidence="6">
    <location>
        <begin position="168"/>
        <end position="187"/>
    </location>
</feature>
<evidence type="ECO:0000259" key="8">
    <source>
        <dbReference type="Pfam" id="PF14310"/>
    </source>
</evidence>
<comment type="caution">
    <text evidence="9">The sequence shown here is derived from an EMBL/GenBank/DDBJ whole genome shotgun (WGS) entry which is preliminary data.</text>
</comment>
<organism evidence="9">
    <name type="scientific">marine sediment metagenome</name>
    <dbReference type="NCBI Taxonomy" id="412755"/>
    <lineage>
        <taxon>unclassified sequences</taxon>
        <taxon>metagenomes</taxon>
        <taxon>ecological metagenomes</taxon>
    </lineage>
</organism>
<dbReference type="GO" id="GO:0005886">
    <property type="term" value="C:plasma membrane"/>
    <property type="evidence" value="ECO:0007669"/>
    <property type="project" value="UniProtKB-SubCell"/>
</dbReference>
<feature type="transmembrane region" description="Helical" evidence="6">
    <location>
        <begin position="144"/>
        <end position="162"/>
    </location>
</feature>
<dbReference type="SUPFAM" id="SSF103481">
    <property type="entry name" value="Multidrug resistance efflux transporter EmrE"/>
    <property type="match status" value="1"/>
</dbReference>
<dbReference type="InterPro" id="IPR026891">
    <property type="entry name" value="Fn3-like"/>
</dbReference>
<evidence type="ECO:0000256" key="2">
    <source>
        <dbReference type="ARBA" id="ARBA00022475"/>
    </source>
</evidence>
<name>A0A0F9RQH9_9ZZZZ</name>
<dbReference type="InterPro" id="IPR013783">
    <property type="entry name" value="Ig-like_fold"/>
</dbReference>
<evidence type="ECO:0008006" key="10">
    <source>
        <dbReference type="Google" id="ProtNLM"/>
    </source>
</evidence>
<dbReference type="Pfam" id="PF14310">
    <property type="entry name" value="Fn3-like"/>
    <property type="match status" value="1"/>
</dbReference>
<evidence type="ECO:0000259" key="7">
    <source>
        <dbReference type="Pfam" id="PF00892"/>
    </source>
</evidence>
<comment type="subcellular location">
    <subcellularLocation>
        <location evidence="1">Cell membrane</location>
        <topology evidence="1">Multi-pass membrane protein</topology>
    </subcellularLocation>
</comment>
<feature type="transmembrane region" description="Helical" evidence="6">
    <location>
        <begin position="12"/>
        <end position="33"/>
    </location>
</feature>
<dbReference type="PANTHER" id="PTHR32322">
    <property type="entry name" value="INNER MEMBRANE TRANSPORTER"/>
    <property type="match status" value="1"/>
</dbReference>
<feature type="transmembrane region" description="Helical" evidence="6">
    <location>
        <begin position="207"/>
        <end position="233"/>
    </location>
</feature>
<evidence type="ECO:0000256" key="3">
    <source>
        <dbReference type="ARBA" id="ARBA00022692"/>
    </source>
</evidence>
<keyword evidence="4 6" id="KW-1133">Transmembrane helix</keyword>
<feature type="transmembrane region" description="Helical" evidence="6">
    <location>
        <begin position="301"/>
        <end position="320"/>
    </location>
</feature>
<accession>A0A0F9RQH9</accession>
<dbReference type="AlphaFoldDB" id="A0A0F9RQH9"/>
<evidence type="ECO:0000256" key="4">
    <source>
        <dbReference type="ARBA" id="ARBA00022989"/>
    </source>
</evidence>
<dbReference type="InterPro" id="IPR000620">
    <property type="entry name" value="EamA_dom"/>
</dbReference>
<feature type="transmembrane region" description="Helical" evidence="6">
    <location>
        <begin position="113"/>
        <end position="132"/>
    </location>
</feature>
<keyword evidence="5 6" id="KW-0472">Membrane</keyword>
<gene>
    <name evidence="9" type="ORF">LCGC14_0616210</name>
</gene>
<feature type="non-terminal residue" evidence="9">
    <location>
        <position position="422"/>
    </location>
</feature>
<dbReference type="InterPro" id="IPR050638">
    <property type="entry name" value="AA-Vitamin_Transporters"/>
</dbReference>